<keyword evidence="2" id="KW-1185">Reference proteome</keyword>
<dbReference type="AlphaFoldDB" id="A0A2P8HDH5"/>
<name>A0A2P8HDH5_CHINA</name>
<evidence type="ECO:0000313" key="1">
    <source>
        <dbReference type="EMBL" id="PSL44279.1"/>
    </source>
</evidence>
<evidence type="ECO:0000313" key="2">
    <source>
        <dbReference type="Proteomes" id="UP000240971"/>
    </source>
</evidence>
<proteinExistence type="predicted"/>
<dbReference type="Proteomes" id="UP000240971">
    <property type="component" value="Unassembled WGS sequence"/>
</dbReference>
<dbReference type="EMBL" id="PYAW01000006">
    <property type="protein sequence ID" value="PSL44279.1"/>
    <property type="molecule type" value="Genomic_DNA"/>
</dbReference>
<comment type="caution">
    <text evidence="1">The sequence shown here is derived from an EMBL/GenBank/DDBJ whole genome shotgun (WGS) entry which is preliminary data.</text>
</comment>
<organism evidence="1 2">
    <name type="scientific">Chitinophaga niastensis</name>
    <dbReference type="NCBI Taxonomy" id="536980"/>
    <lineage>
        <taxon>Bacteria</taxon>
        <taxon>Pseudomonadati</taxon>
        <taxon>Bacteroidota</taxon>
        <taxon>Chitinophagia</taxon>
        <taxon>Chitinophagales</taxon>
        <taxon>Chitinophagaceae</taxon>
        <taxon>Chitinophaga</taxon>
    </lineage>
</organism>
<gene>
    <name evidence="1" type="ORF">CLV51_106145</name>
</gene>
<protein>
    <submittedName>
        <fullName evidence="1">Uncharacterized protein DUF4249</fullName>
    </submittedName>
</protein>
<dbReference type="RefSeq" id="WP_106530563.1">
    <property type="nucleotide sequence ID" value="NZ_PYAW01000006.1"/>
</dbReference>
<dbReference type="OrthoDB" id="744258at2"/>
<sequence length="357" mass="40733">MYVPFLKYRYKQSTGLSWWLFMIAGMLQCTACKKTYTPSTHLTNKLVILAELTAGDTIKIPVGKSTLIENGSTINFEKITNASVHLQDALGHFWLLPFNASPEYSNGPTSIYSYPQKIIADQTYTIDISQPDLEAVKATTHIPAAFTITEVDTLREMYTDQPVLTFNFTINDVPGEEDFYIIEALKQVVKIYRHFTWQNITYNYDTPDGKALYDRLKDQYPLPLLKDTIPTNTFIRLNMFNRDMLTDNSAINYNGDSFHRIFLSDASFDGEAYRTTVSVNTQYFTSDNTMMQGSVLFMVKSVSRGYYDYLFQYEKNKIDFGTLPSSHSVTPSGNITNGLGILGGVYKNQLTYYFDTF</sequence>
<reference evidence="1 2" key="1">
    <citation type="submission" date="2018-03" db="EMBL/GenBank/DDBJ databases">
        <title>Genomic Encyclopedia of Archaeal and Bacterial Type Strains, Phase II (KMG-II): from individual species to whole genera.</title>
        <authorList>
            <person name="Goeker M."/>
        </authorList>
    </citation>
    <scope>NUCLEOTIDE SEQUENCE [LARGE SCALE GENOMIC DNA]</scope>
    <source>
        <strain evidence="1 2">DSM 24859</strain>
    </source>
</reference>
<accession>A0A2P8HDH5</accession>